<proteinExistence type="inferred from homology"/>
<dbReference type="EMBL" id="LR131668">
    <property type="protein sequence ID" value="VDS11056.1"/>
    <property type="molecule type" value="Genomic_DNA"/>
</dbReference>
<protein>
    <submittedName>
        <fullName evidence="5">R15P Isomerase</fullName>
    </submittedName>
</protein>
<evidence type="ECO:0000256" key="3">
    <source>
        <dbReference type="ARBA" id="ARBA00022917"/>
    </source>
</evidence>
<evidence type="ECO:0000256" key="4">
    <source>
        <dbReference type="RuleBase" id="RU003814"/>
    </source>
</evidence>
<evidence type="ECO:0000256" key="1">
    <source>
        <dbReference type="ARBA" id="ARBA00007251"/>
    </source>
</evidence>
<keyword evidence="5" id="KW-0413">Isomerase</keyword>
<evidence type="ECO:0000256" key="2">
    <source>
        <dbReference type="ARBA" id="ARBA00022540"/>
    </source>
</evidence>
<organism evidence="5">
    <name type="scientific">uncultured Candidatus Pacearchaeota archaeon</name>
    <dbReference type="NCBI Taxonomy" id="2109283"/>
    <lineage>
        <taxon>Archaea</taxon>
        <taxon>Candidatus Pacearchaeota</taxon>
        <taxon>environmental samples</taxon>
    </lineage>
</organism>
<dbReference type="InterPro" id="IPR037171">
    <property type="entry name" value="NagB/RpiA_transferase-like"/>
</dbReference>
<dbReference type="GO" id="GO:0003743">
    <property type="term" value="F:translation initiation factor activity"/>
    <property type="evidence" value="ECO:0007669"/>
    <property type="project" value="UniProtKB-KW"/>
</dbReference>
<dbReference type="GO" id="GO:0005085">
    <property type="term" value="F:guanyl-nucleotide exchange factor activity"/>
    <property type="evidence" value="ECO:0007669"/>
    <property type="project" value="TreeGrafter"/>
</dbReference>
<dbReference type="SUPFAM" id="SSF100950">
    <property type="entry name" value="NagB/RpiA/CoA transferase-like"/>
    <property type="match status" value="1"/>
</dbReference>
<accession>A0A447IU94</accession>
<keyword evidence="3" id="KW-0648">Protein biosynthesis</keyword>
<gene>
    <name evidence="5" type="primary">e2b2</name>
</gene>
<dbReference type="InterPro" id="IPR000649">
    <property type="entry name" value="IF-2B-related"/>
</dbReference>
<dbReference type="InterPro" id="IPR051501">
    <property type="entry name" value="eIF2B_alpha/beta/delta"/>
</dbReference>
<dbReference type="PANTHER" id="PTHR45860">
    <property type="entry name" value="TRANSLATION INITIATION FACTOR EIF-2B SUBUNIT ALPHA"/>
    <property type="match status" value="1"/>
</dbReference>
<reference evidence="5" key="1">
    <citation type="submission" date="2018-12" db="EMBL/GenBank/DDBJ databases">
        <authorList>
            <person name="Jaffe A."/>
        </authorList>
    </citation>
    <scope>NUCLEOTIDE SEQUENCE</scope>
</reference>
<dbReference type="GO" id="GO:0016853">
    <property type="term" value="F:isomerase activity"/>
    <property type="evidence" value="ECO:0007669"/>
    <property type="project" value="UniProtKB-KW"/>
</dbReference>
<dbReference type="PANTHER" id="PTHR45860:SF1">
    <property type="entry name" value="TRANSLATION INITIATION FACTOR EIF-2B SUBUNIT ALPHA"/>
    <property type="match status" value="1"/>
</dbReference>
<dbReference type="AlphaFoldDB" id="A0A447IU94"/>
<dbReference type="Pfam" id="PF01008">
    <property type="entry name" value="IF-2B"/>
    <property type="match status" value="1"/>
</dbReference>
<comment type="similarity">
    <text evidence="1 4">Belongs to the eIF-2B alpha/beta/delta subunits family.</text>
</comment>
<sequence>MQTYGDKLKRFNRVLQDIKSVKIQGATNIAKSALGAYFLFPTEKSRKKLSSLRVTEPLLFNVLEKAKNHSKEKILQHLSSTQERINKKIFPLIKKGDKIFTHCHSTTVTNALVYAKKKRKIFQVVNTETRPLYQGRKTSREISRAGIKVTTYVDSGMHQAIAESDVIFLGADAILKKGVINKVGSALAAEISHVHKKRFYIVADSWKFYPRSIRIEERDFREVWSSAPRKVKVRNPAFELIPKKYITKIISELGILGYDDFLRKVGR</sequence>
<name>A0A447IU94_9ARCH</name>
<dbReference type="EMBL" id="LR131705">
    <property type="protein sequence ID" value="VDS11093.1"/>
    <property type="molecule type" value="Genomic_DNA"/>
</dbReference>
<dbReference type="InterPro" id="IPR042529">
    <property type="entry name" value="IF_2B-like_C"/>
</dbReference>
<keyword evidence="2" id="KW-0396">Initiation factor</keyword>
<evidence type="ECO:0000313" key="5">
    <source>
        <dbReference type="EMBL" id="VDS11056.1"/>
    </source>
</evidence>
<dbReference type="Gene3D" id="3.40.50.10470">
    <property type="entry name" value="Translation initiation factor eif-2b, domain 2"/>
    <property type="match status" value="1"/>
</dbReference>